<comment type="caution">
    <text evidence="1">The sequence shown here is derived from an EMBL/GenBank/DDBJ whole genome shotgun (WGS) entry which is preliminary data.</text>
</comment>
<dbReference type="Proteomes" id="UP000267464">
    <property type="component" value="Unassembled WGS sequence"/>
</dbReference>
<dbReference type="OrthoDB" id="5066999at2"/>
<dbReference type="Gene3D" id="2.30.110.20">
    <property type="entry name" value="Hcp1-like"/>
    <property type="match status" value="1"/>
</dbReference>
<dbReference type="InterPro" id="IPR008514">
    <property type="entry name" value="T6SS_Hcp"/>
</dbReference>
<name>A0A3N7HVL8_9BURK</name>
<evidence type="ECO:0000313" key="1">
    <source>
        <dbReference type="EMBL" id="RQP25406.1"/>
    </source>
</evidence>
<evidence type="ECO:0000313" key="2">
    <source>
        <dbReference type="Proteomes" id="UP000267464"/>
    </source>
</evidence>
<reference evidence="1 2" key="2">
    <citation type="submission" date="2018-12" db="EMBL/GenBank/DDBJ databases">
        <title>Rhizobacter gummiphilus sp. nov., a rubber-degrading bacterium isolated from the soil of a botanical garden in Japan.</title>
        <authorList>
            <person name="Shunsuke S.S."/>
        </authorList>
    </citation>
    <scope>NUCLEOTIDE SEQUENCE [LARGE SCALE GENOMIC DNA]</scope>
    <source>
        <strain evidence="1 2">S-16</strain>
    </source>
</reference>
<dbReference type="PANTHER" id="PTHR36152:SF1">
    <property type="entry name" value="UBIQUITIN-LIKE DOMAIN-CONTAINING PROTEIN"/>
    <property type="match status" value="1"/>
</dbReference>
<dbReference type="PANTHER" id="PTHR36152">
    <property type="entry name" value="CYTOPLASMIC PROTEIN-RELATED"/>
    <property type="match status" value="1"/>
</dbReference>
<dbReference type="Pfam" id="PF05638">
    <property type="entry name" value="T6SS_HCP"/>
    <property type="match status" value="1"/>
</dbReference>
<sequence>MPIDPNGNAAAAADIFLHVQTKRAGKVKGEASTQGHVDDIELVGWRWGAQAGSAIGSTASTARRQYQPLVALKRIDSASTGLLSALATNDEVKEAKLTMRKAGGEALDYLRITLAGARVTDIDVEVDAHGVPLEKVVIAFTKVDIEYQRQTSAGASAGAFTFSDEVLPK</sequence>
<keyword evidence="2" id="KW-1185">Reference proteome</keyword>
<organism evidence="1 2">
    <name type="scientific">Piscinibacter terrae</name>
    <dbReference type="NCBI Taxonomy" id="2496871"/>
    <lineage>
        <taxon>Bacteria</taxon>
        <taxon>Pseudomonadati</taxon>
        <taxon>Pseudomonadota</taxon>
        <taxon>Betaproteobacteria</taxon>
        <taxon>Burkholderiales</taxon>
        <taxon>Sphaerotilaceae</taxon>
        <taxon>Piscinibacter</taxon>
    </lineage>
</organism>
<gene>
    <name evidence="1" type="ORF">DZC73_11335</name>
</gene>
<dbReference type="EMBL" id="QUSW01000002">
    <property type="protein sequence ID" value="RQP25406.1"/>
    <property type="molecule type" value="Genomic_DNA"/>
</dbReference>
<dbReference type="InterPro" id="IPR036624">
    <property type="entry name" value="Hcp1-lik_sf"/>
</dbReference>
<reference evidence="1 2" key="1">
    <citation type="submission" date="2018-08" db="EMBL/GenBank/DDBJ databases">
        <authorList>
            <person name="Khan S.A."/>
            <person name="Jeon C.O."/>
            <person name="Chun B.H."/>
            <person name="Jeong S.E."/>
        </authorList>
    </citation>
    <scope>NUCLEOTIDE SEQUENCE [LARGE SCALE GENOMIC DNA]</scope>
    <source>
        <strain evidence="1 2">S-16</strain>
    </source>
</reference>
<dbReference type="AlphaFoldDB" id="A0A3N7HVL8"/>
<proteinExistence type="predicted"/>
<accession>A0A3N7HVL8</accession>
<dbReference type="InterPro" id="IPR053165">
    <property type="entry name" value="HSI-I_assembly_Hcp1"/>
</dbReference>
<dbReference type="SUPFAM" id="SSF141452">
    <property type="entry name" value="Hcp1-like"/>
    <property type="match status" value="1"/>
</dbReference>
<protein>
    <submittedName>
        <fullName evidence="1">Hcp1 family type VI secretion system effector</fullName>
    </submittedName>
</protein>
<dbReference type="RefSeq" id="WP_124540319.1">
    <property type="nucleotide sequence ID" value="NZ_QUSW01000002.1"/>
</dbReference>